<dbReference type="CDD" id="cd13654">
    <property type="entry name" value="PBP2_phosphate_like_2"/>
    <property type="match status" value="1"/>
</dbReference>
<accession>A0A8U0A1L1</accession>
<name>A0A8U0A1L1_9EURY</name>
<keyword evidence="5" id="KW-1185">Reference proteome</keyword>
<evidence type="ECO:0000313" key="4">
    <source>
        <dbReference type="EMBL" id="UPM41877.1"/>
    </source>
</evidence>
<dbReference type="InterPro" id="IPR024370">
    <property type="entry name" value="PBP_domain"/>
</dbReference>
<dbReference type="InterPro" id="IPR050811">
    <property type="entry name" value="Phosphate_ABC_transporter"/>
</dbReference>
<gene>
    <name evidence="4" type="ORF">MW046_07790</name>
</gene>
<reference evidence="4" key="1">
    <citation type="submission" date="2022-04" db="EMBL/GenBank/DDBJ databases">
        <title>Halocatena sp. nov., isolated from a salt lake.</title>
        <authorList>
            <person name="Cui H.-L."/>
        </authorList>
    </citation>
    <scope>NUCLEOTIDE SEQUENCE</scope>
    <source>
        <strain evidence="4">AD-1</strain>
    </source>
</reference>
<dbReference type="Gene3D" id="3.40.190.10">
    <property type="entry name" value="Periplasmic binding protein-like II"/>
    <property type="match status" value="2"/>
</dbReference>
<evidence type="ECO:0000259" key="3">
    <source>
        <dbReference type="Pfam" id="PF12849"/>
    </source>
</evidence>
<dbReference type="Proteomes" id="UP000831768">
    <property type="component" value="Chromosome"/>
</dbReference>
<sequence>MTRRRFVAGVGLAGIGAMAGCTANPNLGNTNGGVADGGSSETLSGRIDIAGSSTVFPLAKAIGVAFQKQHPDVEVSLSSTGTGGGFENFFCQGKTDLNNASRSIGDDERNRCLDSGIEPLELRVATDAVTVIVNNDADWVDCMTVEELRQIWEPNGAEQWSDVRSEWPDESINLFGAADTSGTFDYFTESIVGEEGKQRDDYQATEKDNTIIQGVSGDRYALGYLGFAYYQSNQNAVKAVAIDDGNGCVAPSIDTAKTGDYQPLSRPLFTYVSKASLTKPQVASFARFFVEKSTSDRIVTERVGYVPNTDQRMNEQLTELERAIESVQKQ</sequence>
<protein>
    <submittedName>
        <fullName evidence="4">PstS family phosphate ABC transporter substrate-binding protein</fullName>
    </submittedName>
</protein>
<keyword evidence="1" id="KW-0813">Transport</keyword>
<dbReference type="Pfam" id="PF12849">
    <property type="entry name" value="PBP_like_2"/>
    <property type="match status" value="1"/>
</dbReference>
<evidence type="ECO:0000313" key="5">
    <source>
        <dbReference type="Proteomes" id="UP000831768"/>
    </source>
</evidence>
<evidence type="ECO:0000256" key="1">
    <source>
        <dbReference type="ARBA" id="ARBA00022448"/>
    </source>
</evidence>
<dbReference type="EMBL" id="CP096019">
    <property type="protein sequence ID" value="UPM41877.1"/>
    <property type="molecule type" value="Genomic_DNA"/>
</dbReference>
<dbReference type="RefSeq" id="WP_247992556.1">
    <property type="nucleotide sequence ID" value="NZ_CP096019.1"/>
</dbReference>
<dbReference type="PANTHER" id="PTHR30570:SF1">
    <property type="entry name" value="PHOSPHATE-BINDING PROTEIN PSTS"/>
    <property type="match status" value="1"/>
</dbReference>
<keyword evidence="2" id="KW-0732">Signal</keyword>
<dbReference type="SUPFAM" id="SSF53850">
    <property type="entry name" value="Periplasmic binding protein-like II"/>
    <property type="match status" value="1"/>
</dbReference>
<dbReference type="InterPro" id="IPR011862">
    <property type="entry name" value="Phos-bd"/>
</dbReference>
<dbReference type="PANTHER" id="PTHR30570">
    <property type="entry name" value="PERIPLASMIC PHOSPHATE BINDING COMPONENT OF PHOSPHATE ABC TRANSPORTER"/>
    <property type="match status" value="1"/>
</dbReference>
<dbReference type="AlphaFoldDB" id="A0A8U0A1L1"/>
<evidence type="ECO:0000256" key="2">
    <source>
        <dbReference type="ARBA" id="ARBA00022729"/>
    </source>
</evidence>
<dbReference type="GO" id="GO:0042301">
    <property type="term" value="F:phosphate ion binding"/>
    <property type="evidence" value="ECO:0007669"/>
    <property type="project" value="InterPro"/>
</dbReference>
<organism evidence="4 5">
    <name type="scientific">Halocatena salina</name>
    <dbReference type="NCBI Taxonomy" id="2934340"/>
    <lineage>
        <taxon>Archaea</taxon>
        <taxon>Methanobacteriati</taxon>
        <taxon>Methanobacteriota</taxon>
        <taxon>Stenosarchaea group</taxon>
        <taxon>Halobacteria</taxon>
        <taxon>Halobacteriales</taxon>
        <taxon>Natronomonadaceae</taxon>
        <taxon>Halocatena</taxon>
    </lineage>
</organism>
<feature type="domain" description="PBP" evidence="3">
    <location>
        <begin position="40"/>
        <end position="291"/>
    </location>
</feature>
<dbReference type="KEGG" id="haad:MW046_07790"/>
<dbReference type="NCBIfam" id="TIGR02136">
    <property type="entry name" value="ptsS_2"/>
    <property type="match status" value="1"/>
</dbReference>
<proteinExistence type="predicted"/>
<dbReference type="PROSITE" id="PS51257">
    <property type="entry name" value="PROKAR_LIPOPROTEIN"/>
    <property type="match status" value="1"/>
</dbReference>
<dbReference type="GeneID" id="71927939"/>